<dbReference type="GO" id="GO:0051304">
    <property type="term" value="P:chromosome separation"/>
    <property type="evidence" value="ECO:0007669"/>
    <property type="project" value="InterPro"/>
</dbReference>
<protein>
    <submittedName>
        <fullName evidence="5">SMC-Scp complex subunit ScpB</fullName>
    </submittedName>
</protein>
<dbReference type="InterPro" id="IPR036390">
    <property type="entry name" value="WH_DNA-bd_sf"/>
</dbReference>
<sequence>MGMQLRSELESILLVVDTPATVAALAAATEHSEDDVATQLRAMSNDFSGRGSGIDLREVDGGWRFYTRRENSRVVERFITGGSHTKLTKAAMETLAVVAYRQPVTRSQISAIRGVNVDGVMRTLSLRGLVRECGTEQGAILYETTELFRQHLGIDSLDRLPNLAPLLPEVDQIEQI</sequence>
<dbReference type="Pfam" id="PF04079">
    <property type="entry name" value="SMC_ScpB"/>
    <property type="match status" value="1"/>
</dbReference>
<keyword evidence="1" id="KW-0963">Cytoplasm</keyword>
<organism evidence="5 7">
    <name type="scientific">Corynebacterium glucuronolyticum</name>
    <dbReference type="NCBI Taxonomy" id="39791"/>
    <lineage>
        <taxon>Bacteria</taxon>
        <taxon>Bacillati</taxon>
        <taxon>Actinomycetota</taxon>
        <taxon>Actinomycetes</taxon>
        <taxon>Mycobacteriales</taxon>
        <taxon>Corynebacteriaceae</taxon>
        <taxon>Corynebacterium</taxon>
    </lineage>
</organism>
<evidence type="ECO:0000256" key="3">
    <source>
        <dbReference type="ARBA" id="ARBA00022829"/>
    </source>
</evidence>
<keyword evidence="4" id="KW-0131">Cell cycle</keyword>
<dbReference type="GeneID" id="92759980"/>
<keyword evidence="2" id="KW-0132">Cell division</keyword>
<dbReference type="SUPFAM" id="SSF46785">
    <property type="entry name" value="Winged helix' DNA-binding domain"/>
    <property type="match status" value="2"/>
</dbReference>
<dbReference type="Gene3D" id="1.10.10.10">
    <property type="entry name" value="Winged helix-like DNA-binding domain superfamily/Winged helix DNA-binding domain"/>
    <property type="match status" value="2"/>
</dbReference>
<accession>A0A7T4JUF9</accession>
<dbReference type="InterPro" id="IPR005234">
    <property type="entry name" value="ScpB_csome_segregation"/>
</dbReference>
<evidence type="ECO:0000256" key="4">
    <source>
        <dbReference type="ARBA" id="ARBA00023306"/>
    </source>
</evidence>
<dbReference type="OrthoDB" id="9806226at2"/>
<dbReference type="Proteomes" id="UP000596145">
    <property type="component" value="Chromosome"/>
</dbReference>
<evidence type="ECO:0000313" key="7">
    <source>
        <dbReference type="Proteomes" id="UP000596145"/>
    </source>
</evidence>
<dbReference type="AlphaFoldDB" id="A0A7T4JUF9"/>
<evidence type="ECO:0000256" key="2">
    <source>
        <dbReference type="ARBA" id="ARBA00022618"/>
    </source>
</evidence>
<proteinExistence type="predicted"/>
<dbReference type="EMBL" id="CP069534">
    <property type="protein sequence ID" value="QRP71676.1"/>
    <property type="molecule type" value="Genomic_DNA"/>
</dbReference>
<dbReference type="GO" id="GO:0051301">
    <property type="term" value="P:cell division"/>
    <property type="evidence" value="ECO:0007669"/>
    <property type="project" value="UniProtKB-KW"/>
</dbReference>
<evidence type="ECO:0000313" key="5">
    <source>
        <dbReference type="EMBL" id="QQB45810.1"/>
    </source>
</evidence>
<gene>
    <name evidence="5" type="primary">scpB</name>
    <name evidence="5" type="ORF">I6I10_10010</name>
    <name evidence="6" type="ORF">I6J21_06130</name>
</gene>
<evidence type="ECO:0000313" key="6">
    <source>
        <dbReference type="EMBL" id="QRP71676.1"/>
    </source>
</evidence>
<dbReference type="Proteomes" id="UP000617681">
    <property type="component" value="Chromosome"/>
</dbReference>
<dbReference type="PANTHER" id="PTHR34298:SF2">
    <property type="entry name" value="SEGREGATION AND CONDENSATION PROTEIN B"/>
    <property type="match status" value="1"/>
</dbReference>
<dbReference type="RefSeq" id="WP_005393855.1">
    <property type="nucleotide sequence ID" value="NZ_CP066007.1"/>
</dbReference>
<reference evidence="5 7" key="1">
    <citation type="submission" date="2020-12" db="EMBL/GenBank/DDBJ databases">
        <title>FDA dAtabase for Regulatory Grade micrObial Sequences (FDA-ARGOS): Supporting development and validation of Infectious Disease Dx tests.</title>
        <authorList>
            <person name="Sproer C."/>
            <person name="Gronow S."/>
            <person name="Severitt S."/>
            <person name="Schroder I."/>
            <person name="Tallon L."/>
            <person name="Sadzewicz L."/>
            <person name="Zhao X."/>
            <person name="Boylan J."/>
            <person name="Ott S."/>
            <person name="Bowen H."/>
            <person name="Vavikolanu K."/>
            <person name="Mehta A."/>
            <person name="Aluvathingal J."/>
            <person name="Nadendla S."/>
            <person name="Lowell S."/>
            <person name="Myers T."/>
            <person name="Yan Y."/>
            <person name="Sichtig H."/>
        </authorList>
    </citation>
    <scope>NUCLEOTIDE SEQUENCE [LARGE SCALE GENOMIC DNA]</scope>
    <source>
        <strain evidence="5 7">FDAARGOS_1053</strain>
        <strain evidence="6">FDAARGOS_1191</strain>
    </source>
</reference>
<dbReference type="EMBL" id="CP066007">
    <property type="protein sequence ID" value="QQB45810.1"/>
    <property type="molecule type" value="Genomic_DNA"/>
</dbReference>
<evidence type="ECO:0000256" key="1">
    <source>
        <dbReference type="ARBA" id="ARBA00022490"/>
    </source>
</evidence>
<keyword evidence="3" id="KW-0159">Chromosome partition</keyword>
<dbReference type="NCBIfam" id="TIGR00281">
    <property type="entry name" value="SMC-Scp complex subunit ScpB"/>
    <property type="match status" value="1"/>
</dbReference>
<name>A0A7T4JUF9_9CORY</name>
<dbReference type="PANTHER" id="PTHR34298">
    <property type="entry name" value="SEGREGATION AND CONDENSATION PROTEIN B"/>
    <property type="match status" value="1"/>
</dbReference>
<dbReference type="InterPro" id="IPR036388">
    <property type="entry name" value="WH-like_DNA-bd_sf"/>
</dbReference>
<dbReference type="PIRSF" id="PIRSF019345">
    <property type="entry name" value="ScpB"/>
    <property type="match status" value="1"/>
</dbReference>